<keyword evidence="2" id="KW-1185">Reference proteome</keyword>
<reference evidence="1 2" key="1">
    <citation type="submission" date="2018-07" db="EMBL/GenBank/DDBJ databases">
        <title>Genomic Encyclopedia of Type Strains, Phase III (KMG-III): the genomes of soil and plant-associated and newly described type strains.</title>
        <authorList>
            <person name="Whitman W."/>
        </authorList>
    </citation>
    <scope>NUCLEOTIDE SEQUENCE [LARGE SCALE GENOMIC DNA]</scope>
    <source>
        <strain evidence="1 2">31-25a</strain>
    </source>
</reference>
<evidence type="ECO:0000313" key="2">
    <source>
        <dbReference type="Proteomes" id="UP000253324"/>
    </source>
</evidence>
<accession>A0A368YYZ9</accession>
<proteinExistence type="predicted"/>
<sequence>MSMEYWVHLNEISDDMIPDMISELNKFEMTCEIYPGFSFSKHSGFLPFKFRLSNPKLDILKDKDLVSGFELYVEDFNPEDADWFGPEDLARLSEFKKTVAIRFAASDSFQLRFADLTSAVIAKLTGGPRSFDEDVDYNTSTIVDKSWEDLKHWENSIADDDWRYYEFQGWH</sequence>
<gene>
    <name evidence="1" type="ORF">C7476_104221</name>
</gene>
<comment type="caution">
    <text evidence="1">The sequence shown here is derived from an EMBL/GenBank/DDBJ whole genome shotgun (WGS) entry which is preliminary data.</text>
</comment>
<dbReference type="Proteomes" id="UP000253324">
    <property type="component" value="Unassembled WGS sequence"/>
</dbReference>
<protein>
    <submittedName>
        <fullName evidence="1">Uncharacterized protein</fullName>
    </submittedName>
</protein>
<evidence type="ECO:0000313" key="1">
    <source>
        <dbReference type="EMBL" id="RCW84466.1"/>
    </source>
</evidence>
<name>A0A368YYZ9_9HYPH</name>
<organism evidence="1 2">
    <name type="scientific">Phyllobacterium bourgognense</name>
    <dbReference type="NCBI Taxonomy" id="314236"/>
    <lineage>
        <taxon>Bacteria</taxon>
        <taxon>Pseudomonadati</taxon>
        <taxon>Pseudomonadota</taxon>
        <taxon>Alphaproteobacteria</taxon>
        <taxon>Hyphomicrobiales</taxon>
        <taxon>Phyllobacteriaceae</taxon>
        <taxon>Phyllobacterium</taxon>
    </lineage>
</organism>
<dbReference type="EMBL" id="QPJM01000004">
    <property type="protein sequence ID" value="RCW84466.1"/>
    <property type="molecule type" value="Genomic_DNA"/>
</dbReference>
<dbReference type="AlphaFoldDB" id="A0A368YYZ9"/>